<dbReference type="SUPFAM" id="SSF52540">
    <property type="entry name" value="P-loop containing nucleoside triphosphate hydrolases"/>
    <property type="match status" value="1"/>
</dbReference>
<keyword evidence="5 6" id="KW-0472">Membrane</keyword>
<feature type="domain" description="Dynamin N-terminal" evidence="7">
    <location>
        <begin position="65"/>
        <end position="232"/>
    </location>
</feature>
<reference evidence="8" key="2">
    <citation type="submission" date="2017-05" db="UniProtKB">
        <authorList>
            <consortium name="EnsemblMetazoa"/>
        </authorList>
    </citation>
    <scope>IDENTIFICATION</scope>
</reference>
<dbReference type="Proteomes" id="UP000007879">
    <property type="component" value="Unassembled WGS sequence"/>
</dbReference>
<evidence type="ECO:0000256" key="2">
    <source>
        <dbReference type="ARBA" id="ARBA00022741"/>
    </source>
</evidence>
<dbReference type="EnsemblMetazoa" id="XM_020000496.1">
    <property type="protein sequence ID" value="XP_019856055.1"/>
    <property type="gene ID" value="LOC109584677"/>
</dbReference>
<evidence type="ECO:0000256" key="1">
    <source>
        <dbReference type="ARBA" id="ARBA00004370"/>
    </source>
</evidence>
<dbReference type="InterPro" id="IPR027417">
    <property type="entry name" value="P-loop_NTPase"/>
</dbReference>
<protein>
    <recommendedName>
        <fullName evidence="7">Dynamin N-terminal domain-containing protein</fullName>
    </recommendedName>
</protein>
<keyword evidence="3" id="KW-0378">Hydrolase</keyword>
<feature type="transmembrane region" description="Helical" evidence="6">
    <location>
        <begin position="567"/>
        <end position="585"/>
    </location>
</feature>
<proteinExistence type="predicted"/>
<evidence type="ECO:0000256" key="6">
    <source>
        <dbReference type="SAM" id="Phobius"/>
    </source>
</evidence>
<organism evidence="8">
    <name type="scientific">Amphimedon queenslandica</name>
    <name type="common">Sponge</name>
    <dbReference type="NCBI Taxonomy" id="400682"/>
    <lineage>
        <taxon>Eukaryota</taxon>
        <taxon>Metazoa</taxon>
        <taxon>Porifera</taxon>
        <taxon>Demospongiae</taxon>
        <taxon>Heteroscleromorpha</taxon>
        <taxon>Haplosclerida</taxon>
        <taxon>Niphatidae</taxon>
        <taxon>Amphimedon</taxon>
    </lineage>
</organism>
<keyword evidence="2" id="KW-0547">Nucleotide-binding</keyword>
<evidence type="ECO:0000256" key="5">
    <source>
        <dbReference type="ARBA" id="ARBA00023136"/>
    </source>
</evidence>
<dbReference type="GO" id="GO:0005525">
    <property type="term" value="F:GTP binding"/>
    <property type="evidence" value="ECO:0007669"/>
    <property type="project" value="UniProtKB-KW"/>
</dbReference>
<dbReference type="Gene3D" id="3.40.50.300">
    <property type="entry name" value="P-loop containing nucleotide triphosphate hydrolases"/>
    <property type="match status" value="1"/>
</dbReference>
<evidence type="ECO:0000313" key="8">
    <source>
        <dbReference type="EnsemblMetazoa" id="Aqu2.1.22883_001"/>
    </source>
</evidence>
<evidence type="ECO:0000259" key="7">
    <source>
        <dbReference type="Pfam" id="PF00350"/>
    </source>
</evidence>
<dbReference type="InterPro" id="IPR027094">
    <property type="entry name" value="Mitofusin_fam"/>
</dbReference>
<evidence type="ECO:0000256" key="4">
    <source>
        <dbReference type="ARBA" id="ARBA00023134"/>
    </source>
</evidence>
<keyword evidence="6" id="KW-1133">Transmembrane helix</keyword>
<keyword evidence="6" id="KW-0812">Transmembrane</keyword>
<dbReference type="PANTHER" id="PTHR10465:SF0">
    <property type="entry name" value="SARCALUMENIN"/>
    <property type="match status" value="1"/>
</dbReference>
<gene>
    <name evidence="8" type="primary">109584677</name>
</gene>
<dbReference type="GO" id="GO:0005741">
    <property type="term" value="C:mitochondrial outer membrane"/>
    <property type="evidence" value="ECO:0007669"/>
    <property type="project" value="TreeGrafter"/>
</dbReference>
<comment type="subcellular location">
    <subcellularLocation>
        <location evidence="1">Membrane</location>
    </subcellularLocation>
</comment>
<dbReference type="OrthoDB" id="6256226at2759"/>
<dbReference type="InterPro" id="IPR045063">
    <property type="entry name" value="Dynamin_N"/>
</dbReference>
<sequence>MGNVQSRCDFSEVDELEKKIQSLRSHALKTIDDSHKRHGKGGGSCINDKRLQLFLHQIKNKMLLVAVVGEGSCGKSTLINAFLRDKILPSGIGKVTGFRMFIGHDPNVHKGPCESFTGHCDKCPYLVRQIGASDKLCHGVKDIKSKITEKNKKDKDQKETFVLYTYIPVFDSLSSSTECTPYLVDSPGVEVINDDVKSYYSILSAMIYVENYVRLLQNEDNIKKELGCKPENASLFFAVSHFDKYYTSHADELNPNGEETKVIVERNIELVRREEVFPVCGLWALHAHLAMKYKERDQMSYSVIEEAYRKVSGEESLDNKASFVLETSAFKELEEKLKCLINETNFHQWNIMMYKQCQALLEGPIRAGDTALLIIESKINESFRNVERIKVKIEVLKNLEEGVQKYASEELEQNIQQLSSIFFTTRVSPKIEEKMTSFYSGCINSANNDYTFGQYLKGWDEFSKQDLSDLIKQELDDETRKCVEHLEFKLREKYKNLIRHILDHDSQRTTFTVEAEIQKTGFLIGEPSEDIRSFVNDRTKMRKWWHIGWGTFTGVAGVTVAVLAAPFAGLGLGLGLSAIALYNVFSTTDQNMKLSKEDVKKLNDKMKCEIKKTCESKLLFSATQAIKDTLRDYNKSLKAQYDKEWGLKLNKDLLKAQSLSTSICEEKSKLTQALDELKEYSDTLQGLVDASYTTGDDDYFII</sequence>
<accession>A0A1X7U5E9</accession>
<dbReference type="KEGG" id="aqu:109584677"/>
<dbReference type="EnsemblMetazoa" id="Aqu2.1.22883_001">
    <property type="protein sequence ID" value="Aqu2.1.22883_001"/>
    <property type="gene ID" value="Aqu2.1.22883"/>
</dbReference>
<keyword evidence="4" id="KW-0342">GTP-binding</keyword>
<name>A0A1X7U5E9_AMPQE</name>
<dbReference type="GO" id="GO:0003924">
    <property type="term" value="F:GTPase activity"/>
    <property type="evidence" value="ECO:0007669"/>
    <property type="project" value="InterPro"/>
</dbReference>
<reference evidence="9" key="1">
    <citation type="journal article" date="2010" name="Nature">
        <title>The Amphimedon queenslandica genome and the evolution of animal complexity.</title>
        <authorList>
            <person name="Srivastava M."/>
            <person name="Simakov O."/>
            <person name="Chapman J."/>
            <person name="Fahey B."/>
            <person name="Gauthier M.E."/>
            <person name="Mitros T."/>
            <person name="Richards G.S."/>
            <person name="Conaco C."/>
            <person name="Dacre M."/>
            <person name="Hellsten U."/>
            <person name="Larroux C."/>
            <person name="Putnam N.H."/>
            <person name="Stanke M."/>
            <person name="Adamska M."/>
            <person name="Darling A."/>
            <person name="Degnan S.M."/>
            <person name="Oakley T.H."/>
            <person name="Plachetzki D.C."/>
            <person name="Zhai Y."/>
            <person name="Adamski M."/>
            <person name="Calcino A."/>
            <person name="Cummins S.F."/>
            <person name="Goodstein D.M."/>
            <person name="Harris C."/>
            <person name="Jackson D.J."/>
            <person name="Leys S.P."/>
            <person name="Shu S."/>
            <person name="Woodcroft B.J."/>
            <person name="Vervoort M."/>
            <person name="Kosik K.S."/>
            <person name="Manning G."/>
            <person name="Degnan B.M."/>
            <person name="Rokhsar D.S."/>
        </authorList>
    </citation>
    <scope>NUCLEOTIDE SEQUENCE [LARGE SCALE GENOMIC DNA]</scope>
</reference>
<dbReference type="GO" id="GO:0051646">
    <property type="term" value="P:mitochondrion localization"/>
    <property type="evidence" value="ECO:0007669"/>
    <property type="project" value="TreeGrafter"/>
</dbReference>
<dbReference type="Pfam" id="PF00350">
    <property type="entry name" value="Dynamin_N"/>
    <property type="match status" value="1"/>
</dbReference>
<dbReference type="PANTHER" id="PTHR10465">
    <property type="entry name" value="TRANSMEMBRANE GTPASE FZO1"/>
    <property type="match status" value="1"/>
</dbReference>
<evidence type="ECO:0000313" key="9">
    <source>
        <dbReference type="Proteomes" id="UP000007879"/>
    </source>
</evidence>
<keyword evidence="9" id="KW-1185">Reference proteome</keyword>
<dbReference type="InParanoid" id="A0A1X7U5E9"/>
<dbReference type="AlphaFoldDB" id="A0A1X7U5E9"/>
<evidence type="ECO:0000256" key="3">
    <source>
        <dbReference type="ARBA" id="ARBA00022801"/>
    </source>
</evidence>
<dbReference type="GO" id="GO:0008053">
    <property type="term" value="P:mitochondrial fusion"/>
    <property type="evidence" value="ECO:0007669"/>
    <property type="project" value="TreeGrafter"/>
</dbReference>